<dbReference type="GO" id="GO:0005737">
    <property type="term" value="C:cytoplasm"/>
    <property type="evidence" value="ECO:0007669"/>
    <property type="project" value="UniProtKB-SubCell"/>
</dbReference>
<comment type="catalytic activity">
    <reaction evidence="4">
        <text>N-terminal L-lysyl-[protein] + L-leucyl-tRNA(Leu) = N-terminal L-leucyl-L-lysyl-[protein] + tRNA(Leu) + H(+)</text>
        <dbReference type="Rhea" id="RHEA:12340"/>
        <dbReference type="Rhea" id="RHEA-COMP:9613"/>
        <dbReference type="Rhea" id="RHEA-COMP:9622"/>
        <dbReference type="Rhea" id="RHEA-COMP:12670"/>
        <dbReference type="Rhea" id="RHEA-COMP:12671"/>
        <dbReference type="ChEBI" id="CHEBI:15378"/>
        <dbReference type="ChEBI" id="CHEBI:65249"/>
        <dbReference type="ChEBI" id="CHEBI:78442"/>
        <dbReference type="ChEBI" id="CHEBI:78494"/>
        <dbReference type="ChEBI" id="CHEBI:133043"/>
        <dbReference type="EC" id="2.3.2.6"/>
    </reaction>
</comment>
<dbReference type="Pfam" id="PF03588">
    <property type="entry name" value="Leu_Phe_trans"/>
    <property type="match status" value="1"/>
</dbReference>
<dbReference type="InterPro" id="IPR016181">
    <property type="entry name" value="Acyl_CoA_acyltransferase"/>
</dbReference>
<evidence type="ECO:0000256" key="4">
    <source>
        <dbReference type="HAMAP-Rule" id="MF_00688"/>
    </source>
</evidence>
<keyword evidence="2 4" id="KW-0808">Transferase</keyword>
<dbReference type="SUPFAM" id="SSF55729">
    <property type="entry name" value="Acyl-CoA N-acyltransferases (Nat)"/>
    <property type="match status" value="1"/>
</dbReference>
<dbReference type="EMBL" id="DWZD01000040">
    <property type="protein sequence ID" value="HJA79173.1"/>
    <property type="molecule type" value="Genomic_DNA"/>
</dbReference>
<dbReference type="InterPro" id="IPR004616">
    <property type="entry name" value="Leu/Phe-tRNA_Trfase"/>
</dbReference>
<keyword evidence="3 4" id="KW-0012">Acyltransferase</keyword>
<dbReference type="InterPro" id="IPR042203">
    <property type="entry name" value="Leu/Phe-tRNA_Trfase_C"/>
</dbReference>
<keyword evidence="1 4" id="KW-0963">Cytoplasm</keyword>
<evidence type="ECO:0000256" key="2">
    <source>
        <dbReference type="ARBA" id="ARBA00022679"/>
    </source>
</evidence>
<comment type="function">
    <text evidence="4">Functions in the N-end rule pathway of protein degradation where it conjugates Leu, Phe and, less efficiently, Met from aminoacyl-tRNAs to the N-termini of proteins containing an N-terminal arginine or lysine.</text>
</comment>
<dbReference type="Gene3D" id="3.40.630.70">
    <property type="entry name" value="Leucyl/phenylalanyl-tRNA-protein transferase, C-terminal domain"/>
    <property type="match status" value="1"/>
</dbReference>
<reference evidence="5" key="2">
    <citation type="submission" date="2021-04" db="EMBL/GenBank/DDBJ databases">
        <authorList>
            <person name="Gilroy R."/>
        </authorList>
    </citation>
    <scope>NUCLEOTIDE SEQUENCE</scope>
    <source>
        <strain evidence="5">5032</strain>
    </source>
</reference>
<dbReference type="Proteomes" id="UP000823821">
    <property type="component" value="Unassembled WGS sequence"/>
</dbReference>
<dbReference type="EC" id="2.3.2.6" evidence="4"/>
<evidence type="ECO:0000313" key="6">
    <source>
        <dbReference type="Proteomes" id="UP000823821"/>
    </source>
</evidence>
<comment type="caution">
    <text evidence="5">The sequence shown here is derived from an EMBL/GenBank/DDBJ whole genome shotgun (WGS) entry which is preliminary data.</text>
</comment>
<evidence type="ECO:0000256" key="1">
    <source>
        <dbReference type="ARBA" id="ARBA00022490"/>
    </source>
</evidence>
<dbReference type="AlphaFoldDB" id="A0A9D2HPI3"/>
<comment type="catalytic activity">
    <reaction evidence="4">
        <text>N-terminal L-arginyl-[protein] + L-leucyl-tRNA(Leu) = N-terminal L-leucyl-L-arginyl-[protein] + tRNA(Leu) + H(+)</text>
        <dbReference type="Rhea" id="RHEA:50416"/>
        <dbReference type="Rhea" id="RHEA-COMP:9613"/>
        <dbReference type="Rhea" id="RHEA-COMP:9622"/>
        <dbReference type="Rhea" id="RHEA-COMP:12672"/>
        <dbReference type="Rhea" id="RHEA-COMP:12673"/>
        <dbReference type="ChEBI" id="CHEBI:15378"/>
        <dbReference type="ChEBI" id="CHEBI:64719"/>
        <dbReference type="ChEBI" id="CHEBI:78442"/>
        <dbReference type="ChEBI" id="CHEBI:78494"/>
        <dbReference type="ChEBI" id="CHEBI:133044"/>
        <dbReference type="EC" id="2.3.2.6"/>
    </reaction>
</comment>
<protein>
    <recommendedName>
        <fullName evidence="4">Leucyl/phenylalanyl-tRNA--protein transferase</fullName>
        <ecNumber evidence="4">2.3.2.6</ecNumber>
    </recommendedName>
    <alternativeName>
        <fullName evidence="4">L/F-transferase</fullName>
    </alternativeName>
    <alternativeName>
        <fullName evidence="4">Leucyltransferase</fullName>
    </alternativeName>
    <alternativeName>
        <fullName evidence="4">Phenyalanyltransferase</fullName>
    </alternativeName>
</protein>
<accession>A0A9D2HPI3</accession>
<evidence type="ECO:0000313" key="5">
    <source>
        <dbReference type="EMBL" id="HJA79173.1"/>
    </source>
</evidence>
<comment type="subcellular location">
    <subcellularLocation>
        <location evidence="4">Cytoplasm</location>
    </subcellularLocation>
</comment>
<dbReference type="Gene3D" id="3.30.70.3550">
    <property type="entry name" value="Leucyl/phenylalanyl-tRNA-protein transferase, N-terminal domain"/>
    <property type="match status" value="1"/>
</dbReference>
<dbReference type="NCBIfam" id="TIGR00667">
    <property type="entry name" value="aat"/>
    <property type="match status" value="1"/>
</dbReference>
<dbReference type="GO" id="GO:0008914">
    <property type="term" value="F:leucyl-tRNA--protein transferase activity"/>
    <property type="evidence" value="ECO:0007669"/>
    <property type="project" value="UniProtKB-UniRule"/>
</dbReference>
<name>A0A9D2HPI3_9BACT</name>
<dbReference type="HAMAP" id="MF_00688">
    <property type="entry name" value="Leu_Phe_trans"/>
    <property type="match status" value="1"/>
</dbReference>
<dbReference type="GO" id="GO:0030163">
    <property type="term" value="P:protein catabolic process"/>
    <property type="evidence" value="ECO:0007669"/>
    <property type="project" value="UniProtKB-UniRule"/>
</dbReference>
<reference evidence="5" key="1">
    <citation type="journal article" date="2021" name="PeerJ">
        <title>Extensive microbial diversity within the chicken gut microbiome revealed by metagenomics and culture.</title>
        <authorList>
            <person name="Gilroy R."/>
            <person name="Ravi A."/>
            <person name="Getino M."/>
            <person name="Pursley I."/>
            <person name="Horton D.L."/>
            <person name="Alikhan N.F."/>
            <person name="Baker D."/>
            <person name="Gharbi K."/>
            <person name="Hall N."/>
            <person name="Watson M."/>
            <person name="Adriaenssens E.M."/>
            <person name="Foster-Nyarko E."/>
            <person name="Jarju S."/>
            <person name="Secka A."/>
            <person name="Antonio M."/>
            <person name="Oren A."/>
            <person name="Chaudhuri R.R."/>
            <person name="La Ragione R."/>
            <person name="Hildebrand F."/>
            <person name="Pallen M.J."/>
        </authorList>
    </citation>
    <scope>NUCLEOTIDE SEQUENCE</scope>
    <source>
        <strain evidence="5">5032</strain>
    </source>
</reference>
<dbReference type="InterPro" id="IPR042221">
    <property type="entry name" value="Leu/Phe-tRNA_Trfase_N"/>
</dbReference>
<dbReference type="PANTHER" id="PTHR30098:SF2">
    <property type="entry name" value="LEUCYL_PHENYLALANYL-TRNA--PROTEIN TRANSFERASE"/>
    <property type="match status" value="1"/>
</dbReference>
<comment type="catalytic activity">
    <reaction evidence="4">
        <text>L-phenylalanyl-tRNA(Phe) + an N-terminal L-alpha-aminoacyl-[protein] = an N-terminal L-phenylalanyl-L-alpha-aminoacyl-[protein] + tRNA(Phe)</text>
        <dbReference type="Rhea" id="RHEA:43632"/>
        <dbReference type="Rhea" id="RHEA-COMP:9668"/>
        <dbReference type="Rhea" id="RHEA-COMP:9699"/>
        <dbReference type="Rhea" id="RHEA-COMP:10636"/>
        <dbReference type="Rhea" id="RHEA-COMP:10637"/>
        <dbReference type="ChEBI" id="CHEBI:78442"/>
        <dbReference type="ChEBI" id="CHEBI:78531"/>
        <dbReference type="ChEBI" id="CHEBI:78597"/>
        <dbReference type="ChEBI" id="CHEBI:83561"/>
        <dbReference type="EC" id="2.3.2.6"/>
    </reaction>
</comment>
<comment type="similarity">
    <text evidence="4">Belongs to the L/F-transferase family.</text>
</comment>
<proteinExistence type="inferred from homology"/>
<gene>
    <name evidence="4 5" type="primary">aat</name>
    <name evidence="5" type="ORF">H9784_06360</name>
</gene>
<evidence type="ECO:0000256" key="3">
    <source>
        <dbReference type="ARBA" id="ARBA00023315"/>
    </source>
</evidence>
<organism evidence="5 6">
    <name type="scientific">Candidatus Desulfovibrio intestinavium</name>
    <dbReference type="NCBI Taxonomy" id="2838534"/>
    <lineage>
        <taxon>Bacteria</taxon>
        <taxon>Pseudomonadati</taxon>
        <taxon>Thermodesulfobacteriota</taxon>
        <taxon>Desulfovibrionia</taxon>
        <taxon>Desulfovibrionales</taxon>
        <taxon>Desulfovibrionaceae</taxon>
        <taxon>Desulfovibrio</taxon>
    </lineage>
</organism>
<sequence length="251" mass="28332">MSAARGDDPVAAYAAQFPPLSRAREDGLLCRGGDLHPVRLLASYSLGIFPWYSGDMPLLWWSPAPRCILPLDDFHLPRRSARALRKAGFCLSCDAAFAEVMLHCAGPRRSTRETWITRDMFRAYVRLHEMGYAHSIETWQDGKLVGGLYGVSLGRAFFGESMFHRVSEASRAALAGLVSLLRLRGALLLDCQQDTPHIMGMGGQCVSRDIFEDLLERAVRREADPAQPLRWRPWCERYVHDGQQWREVQTA</sequence>
<dbReference type="PANTHER" id="PTHR30098">
    <property type="entry name" value="LEUCYL/PHENYLALANYL-TRNA--PROTEIN TRANSFERASE"/>
    <property type="match status" value="1"/>
</dbReference>